<dbReference type="EMBL" id="FQVN01000004">
    <property type="protein sequence ID" value="SHF70571.1"/>
    <property type="molecule type" value="Genomic_DNA"/>
</dbReference>
<dbReference type="AlphaFoldDB" id="A0A1M5DUQ6"/>
<reference evidence="2 3" key="1">
    <citation type="submission" date="2016-11" db="EMBL/GenBank/DDBJ databases">
        <authorList>
            <person name="Jaros S."/>
            <person name="Januszkiewicz K."/>
            <person name="Wedrychowicz H."/>
        </authorList>
    </citation>
    <scope>NUCLEOTIDE SEQUENCE [LARGE SCALE GENOMIC DNA]</scope>
    <source>
        <strain evidence="2 3">DSM 44523</strain>
    </source>
</reference>
<accession>A0A1M5DUQ6</accession>
<dbReference type="OrthoDB" id="3404132at2"/>
<evidence type="ECO:0000313" key="3">
    <source>
        <dbReference type="Proteomes" id="UP000184501"/>
    </source>
</evidence>
<keyword evidence="3" id="KW-1185">Reference proteome</keyword>
<organism evidence="2 3">
    <name type="scientific">Streptoalloteichus hindustanus</name>
    <dbReference type="NCBI Taxonomy" id="2017"/>
    <lineage>
        <taxon>Bacteria</taxon>
        <taxon>Bacillati</taxon>
        <taxon>Actinomycetota</taxon>
        <taxon>Actinomycetes</taxon>
        <taxon>Pseudonocardiales</taxon>
        <taxon>Pseudonocardiaceae</taxon>
        <taxon>Streptoalloteichus</taxon>
    </lineage>
</organism>
<dbReference type="Pfam" id="PF00582">
    <property type="entry name" value="Usp"/>
    <property type="match status" value="1"/>
</dbReference>
<dbReference type="InterPro" id="IPR014729">
    <property type="entry name" value="Rossmann-like_a/b/a_fold"/>
</dbReference>
<dbReference type="RefSeq" id="WP_073483753.1">
    <property type="nucleotide sequence ID" value="NZ_FQVN01000004.1"/>
</dbReference>
<gene>
    <name evidence="2" type="ORF">SAMN05444320_104609</name>
</gene>
<sequence length="307" mass="31790">MSPDGPKPVDRVVVGVGGVDDRRALDWATEEAAAHRVPLVVRHCVRGTPEVSCAPDGAVLPVATAEQRPEQRPSPTAEAMLKALVGEVESSHPGLTVRGELLRGQPGPALSAAALPGDLLVLAPHSRHRVAARLLGSTSSFLLAHAPCAVAALGPGAADTGRGPFAGHVVAAVDTGAASAGVVELAYAEAAVHDCPLAVVHVQREHGEVEGVTVDERTLEVGVVPFPADHALLQAAVEPGRHRYPEVPVRRAAFRGPLPEVLRQAALGARLLVLGRPRHPSWPLHLVDLLLARPGCPVVVAPPPATT</sequence>
<evidence type="ECO:0000313" key="2">
    <source>
        <dbReference type="EMBL" id="SHF70571.1"/>
    </source>
</evidence>
<dbReference type="InterPro" id="IPR006016">
    <property type="entry name" value="UspA"/>
</dbReference>
<feature type="domain" description="UspA" evidence="1">
    <location>
        <begin position="10"/>
        <end position="151"/>
    </location>
</feature>
<name>A0A1M5DUQ6_STRHI</name>
<protein>
    <submittedName>
        <fullName evidence="2">Nucleotide-binding universal stress protein, UspA family</fullName>
    </submittedName>
</protein>
<evidence type="ECO:0000259" key="1">
    <source>
        <dbReference type="Pfam" id="PF00582"/>
    </source>
</evidence>
<dbReference type="Gene3D" id="3.40.50.620">
    <property type="entry name" value="HUPs"/>
    <property type="match status" value="2"/>
</dbReference>
<proteinExistence type="predicted"/>
<dbReference type="SUPFAM" id="SSF52402">
    <property type="entry name" value="Adenine nucleotide alpha hydrolases-like"/>
    <property type="match status" value="2"/>
</dbReference>
<dbReference type="Proteomes" id="UP000184501">
    <property type="component" value="Unassembled WGS sequence"/>
</dbReference>
<dbReference type="STRING" id="2017.SAMN05444320_104609"/>